<evidence type="ECO:0000256" key="3">
    <source>
        <dbReference type="ARBA" id="ARBA00022448"/>
    </source>
</evidence>
<feature type="transmembrane region" description="Helical" evidence="8">
    <location>
        <begin position="256"/>
        <end position="279"/>
    </location>
</feature>
<feature type="transmembrane region" description="Helical" evidence="8">
    <location>
        <begin position="46"/>
        <end position="72"/>
    </location>
</feature>
<feature type="transmembrane region" description="Helical" evidence="8">
    <location>
        <begin position="343"/>
        <end position="366"/>
    </location>
</feature>
<dbReference type="EMBL" id="MTLA01000242">
    <property type="protein sequence ID" value="OOP66999.1"/>
    <property type="molecule type" value="Genomic_DNA"/>
</dbReference>
<feature type="transmembrane region" description="Helical" evidence="8">
    <location>
        <begin position="397"/>
        <end position="417"/>
    </location>
</feature>
<dbReference type="PROSITE" id="PS01303">
    <property type="entry name" value="BCCT"/>
    <property type="match status" value="1"/>
</dbReference>
<dbReference type="PANTHER" id="PTHR30047">
    <property type="entry name" value="HIGH-AFFINITY CHOLINE TRANSPORT PROTEIN-RELATED"/>
    <property type="match status" value="1"/>
</dbReference>
<gene>
    <name evidence="9" type="ORF">BWZ43_18000</name>
</gene>
<proteinExistence type="inferred from homology"/>
<evidence type="ECO:0000256" key="7">
    <source>
        <dbReference type="ARBA" id="ARBA00023136"/>
    </source>
</evidence>
<protein>
    <submittedName>
        <fullName evidence="9">Glycine/betaine ABC transporter permease</fullName>
    </submittedName>
</protein>
<evidence type="ECO:0000256" key="4">
    <source>
        <dbReference type="ARBA" id="ARBA00022475"/>
    </source>
</evidence>
<keyword evidence="5 8" id="KW-0812">Transmembrane</keyword>
<name>A0A8E2LEC2_9BACI</name>
<dbReference type="Proteomes" id="UP000189761">
    <property type="component" value="Unassembled WGS sequence"/>
</dbReference>
<keyword evidence="10" id="KW-1185">Reference proteome</keyword>
<organism evidence="9 10">
    <name type="scientific">Heyndrickxia oleronia</name>
    <dbReference type="NCBI Taxonomy" id="38875"/>
    <lineage>
        <taxon>Bacteria</taxon>
        <taxon>Bacillati</taxon>
        <taxon>Bacillota</taxon>
        <taxon>Bacilli</taxon>
        <taxon>Bacillales</taxon>
        <taxon>Bacillaceae</taxon>
        <taxon>Heyndrickxia</taxon>
    </lineage>
</organism>
<keyword evidence="6 8" id="KW-1133">Transmembrane helix</keyword>
<keyword evidence="4" id="KW-1003">Cell membrane</keyword>
<keyword evidence="3" id="KW-0813">Transport</keyword>
<dbReference type="GO" id="GO:0005886">
    <property type="term" value="C:plasma membrane"/>
    <property type="evidence" value="ECO:0007669"/>
    <property type="project" value="UniProtKB-SubCell"/>
</dbReference>
<evidence type="ECO:0000256" key="5">
    <source>
        <dbReference type="ARBA" id="ARBA00022692"/>
    </source>
</evidence>
<dbReference type="Pfam" id="PF02028">
    <property type="entry name" value="BCCT"/>
    <property type="match status" value="1"/>
</dbReference>
<dbReference type="InterPro" id="IPR018093">
    <property type="entry name" value="BCCT_CS"/>
</dbReference>
<feature type="transmembrane region" description="Helical" evidence="8">
    <location>
        <begin position="463"/>
        <end position="483"/>
    </location>
</feature>
<dbReference type="AlphaFoldDB" id="A0A8E2LEC2"/>
<dbReference type="RefSeq" id="WP_078110866.1">
    <property type="nucleotide sequence ID" value="NZ_CP065424.1"/>
</dbReference>
<feature type="transmembrane region" description="Helical" evidence="8">
    <location>
        <begin position="134"/>
        <end position="157"/>
    </location>
</feature>
<dbReference type="GO" id="GO:0022857">
    <property type="term" value="F:transmembrane transporter activity"/>
    <property type="evidence" value="ECO:0007669"/>
    <property type="project" value="InterPro"/>
</dbReference>
<keyword evidence="7 8" id="KW-0472">Membrane</keyword>
<feature type="transmembrane region" description="Helical" evidence="8">
    <location>
        <begin position="84"/>
        <end position="105"/>
    </location>
</feature>
<evidence type="ECO:0000256" key="6">
    <source>
        <dbReference type="ARBA" id="ARBA00022989"/>
    </source>
</evidence>
<feature type="transmembrane region" description="Helical" evidence="8">
    <location>
        <begin position="313"/>
        <end position="331"/>
    </location>
</feature>
<evidence type="ECO:0000256" key="8">
    <source>
        <dbReference type="SAM" id="Phobius"/>
    </source>
</evidence>
<dbReference type="PANTHER" id="PTHR30047:SF7">
    <property type="entry name" value="HIGH-AFFINITY CHOLINE TRANSPORT PROTEIN"/>
    <property type="match status" value="1"/>
</dbReference>
<accession>A0A8E2LEC2</accession>
<evidence type="ECO:0000256" key="1">
    <source>
        <dbReference type="ARBA" id="ARBA00004651"/>
    </source>
</evidence>
<feature type="transmembrane region" description="Helical" evidence="8">
    <location>
        <begin position="184"/>
        <end position="206"/>
    </location>
</feature>
<evidence type="ECO:0000256" key="2">
    <source>
        <dbReference type="ARBA" id="ARBA00005658"/>
    </source>
</evidence>
<comment type="subcellular location">
    <subcellularLocation>
        <location evidence="1">Cell membrane</location>
        <topology evidence="1">Multi-pass membrane protein</topology>
    </subcellularLocation>
</comment>
<sequence>MKNISSVFWVSIAILLIAVVYGVAAPSNFETITSNIQAFLTSRFGWYYLILVSLIVIFCIFLILSPIGAITLGKPNDKPEYSTVSWFAMLFSAGMGIGLVFWGAAEPLSHFATNPPLSEPGSDDALKESMRFTFFHWGLHAWGIYALIALALAYFNFRKGEPGLISSTLTPILGKYASGKLGGLIDILAVLATVIGVATTLGFGAAQINGGLSFLFDIPNNFKVQLIIIGVVTVLFIISAWSGLGKGIKYLSNTNLVLAIILLILMFIAGPTLLILNLFTDTLGKYLQNIIQMSFRIAPLNSENRNWINSWTIFYWAWWISWSPFVGIFIARVSKGRTIRQFLIGVLLAPSIVSFIWFAVFGTASIHVQQQGRIDLTALKTEEVLFGVFENVPMTTFLSIIALILIAIFFITSADSATFVLGMQTTYGSLLPPNSVKLTWGILQSLVAVILLYSGGLQGLQNALIIAAFPFSIIIILMIISLYKSLMKERRDLRLYVRAKPIKKITEQEPE</sequence>
<comment type="similarity">
    <text evidence="2">Belongs to the BCCT transporter (TC 2.A.15) family.</text>
</comment>
<reference evidence="9 10" key="1">
    <citation type="submission" date="2017-01" db="EMBL/GenBank/DDBJ databases">
        <title>Draft genome sequence of Bacillus oleronius.</title>
        <authorList>
            <person name="Allam M."/>
        </authorList>
    </citation>
    <scope>NUCLEOTIDE SEQUENCE [LARGE SCALE GENOMIC DNA]</scope>
    <source>
        <strain evidence="9 10">DSM 9356</strain>
    </source>
</reference>
<feature type="transmembrane region" description="Helical" evidence="8">
    <location>
        <begin position="226"/>
        <end position="244"/>
    </location>
</feature>
<dbReference type="NCBIfam" id="TIGR00842">
    <property type="entry name" value="bcct"/>
    <property type="match status" value="1"/>
</dbReference>
<evidence type="ECO:0000313" key="9">
    <source>
        <dbReference type="EMBL" id="OOP66999.1"/>
    </source>
</evidence>
<feature type="transmembrane region" description="Helical" evidence="8">
    <location>
        <begin position="438"/>
        <end position="457"/>
    </location>
</feature>
<evidence type="ECO:0000313" key="10">
    <source>
        <dbReference type="Proteomes" id="UP000189761"/>
    </source>
</evidence>
<dbReference type="InterPro" id="IPR000060">
    <property type="entry name" value="BCCT_transptr"/>
</dbReference>
<comment type="caution">
    <text evidence="9">The sequence shown here is derived from an EMBL/GenBank/DDBJ whole genome shotgun (WGS) entry which is preliminary data.</text>
</comment>